<protein>
    <submittedName>
        <fullName evidence="7">Transposase and inactivated derivatives-like protein</fullName>
    </submittedName>
</protein>
<dbReference type="eggNOG" id="COG3316">
    <property type="taxonomic scope" value="Bacteria"/>
</dbReference>
<evidence type="ECO:0000313" key="7">
    <source>
        <dbReference type="EMBL" id="ABI69502.1"/>
    </source>
</evidence>
<feature type="domain" description="Transposase IS66 zinc-finger binding" evidence="3">
    <location>
        <begin position="113"/>
        <end position="157"/>
    </location>
</feature>
<evidence type="ECO:0000259" key="3">
    <source>
        <dbReference type="Pfam" id="PF13005"/>
    </source>
</evidence>
<dbReference type="Pfam" id="PF13007">
    <property type="entry name" value="LZ_Tnp_IS66"/>
    <property type="match status" value="1"/>
</dbReference>
<accession>Q0AUV2</accession>
<proteinExistence type="predicted"/>
<sequence>MNMQDNSAQIIEQLNDKILMQEQQIAELNAKVKWYEEQYRLSRQKQFGTSSEKTTPEQINLFNEAEDIVDPEIKEPDIETITYERKKKQPGQKADKLKDLPVEVIEYRLLEHEQVCPCCQGSLHEMSTQIRQEIKVIPAQVKVVQHVQYIYSCRQCEKENITTPIIKAQMPNPILPGSLASPSILAYIMDQKYTNSMPLYRQEQQLSRLGIELSRQTMANWVLNVADPWLKIIYDRLHVELLDRDILHADETTLQVLKEPGRSAETKSYMWLYRTGRDGPPIVLYEYQTTRASKHPDRFLSGFKGYLQTDGYSAYGKLTGITLVGCWAHARRKFTEALKALPAAQKDKPVAASVGLEYCNRLFAIERQLKDVSDKERYDKRLEKSKPLLDEFYIWLKKQKQQTLPKSTFGQAITYCLNQWDCLNSFLLDGRLEIDNNRAERSIKPFVIGRKNWLFTNTPRGARGSAIIYSVIETAKENNLKPYNYMFYLFEQLPNVDTGDQAAIDRLLPWSDTLPEECGMPQENITSSSS</sequence>
<keyword evidence="8" id="KW-1185">Reference proteome</keyword>
<dbReference type="Proteomes" id="UP000001968">
    <property type="component" value="Chromosome"/>
</dbReference>
<dbReference type="OrthoDB" id="9760067at2"/>
<dbReference type="InterPro" id="IPR024474">
    <property type="entry name" value="Znf_dom_IS66"/>
</dbReference>
<organism evidence="7 8">
    <name type="scientific">Syntrophomonas wolfei subsp. wolfei (strain DSM 2245B / Goettingen)</name>
    <dbReference type="NCBI Taxonomy" id="335541"/>
    <lineage>
        <taxon>Bacteria</taxon>
        <taxon>Bacillati</taxon>
        <taxon>Bacillota</taxon>
        <taxon>Clostridia</taxon>
        <taxon>Eubacteriales</taxon>
        <taxon>Syntrophomonadaceae</taxon>
        <taxon>Syntrophomonas</taxon>
    </lineage>
</organism>
<evidence type="ECO:0000259" key="5">
    <source>
        <dbReference type="Pfam" id="PF13817"/>
    </source>
</evidence>
<dbReference type="EMBL" id="CP000448">
    <property type="protein sequence ID" value="ABI69502.1"/>
    <property type="molecule type" value="Genomic_DNA"/>
</dbReference>
<dbReference type="RefSeq" id="WP_011641585.1">
    <property type="nucleotide sequence ID" value="NC_008346.1"/>
</dbReference>
<feature type="domain" description="Transposase IS66 central" evidence="2">
    <location>
        <begin position="178"/>
        <end position="463"/>
    </location>
</feature>
<dbReference type="PANTHER" id="PTHR33678">
    <property type="entry name" value="BLL1576 PROTEIN"/>
    <property type="match status" value="1"/>
</dbReference>
<dbReference type="Pfam" id="PF13005">
    <property type="entry name" value="zf-IS66"/>
    <property type="match status" value="1"/>
</dbReference>
<dbReference type="HOGENOM" id="CLU_023034_0_2_9"/>
<dbReference type="AlphaFoldDB" id="Q0AUV2"/>
<dbReference type="NCBIfam" id="NF033517">
    <property type="entry name" value="transpos_IS66"/>
    <property type="match status" value="1"/>
</dbReference>
<dbReference type="Pfam" id="PF03050">
    <property type="entry name" value="DDE_Tnp_IS66"/>
    <property type="match status" value="1"/>
</dbReference>
<feature type="coiled-coil region" evidence="1">
    <location>
        <begin position="11"/>
        <end position="45"/>
    </location>
</feature>
<dbReference type="EMBL" id="CP000448">
    <property type="protein sequence ID" value="ABI69494.1"/>
    <property type="molecule type" value="Genomic_DNA"/>
</dbReference>
<keyword evidence="1" id="KW-0175">Coiled coil</keyword>
<dbReference type="InterPro" id="IPR052344">
    <property type="entry name" value="Transposase-related"/>
</dbReference>
<evidence type="ECO:0000259" key="4">
    <source>
        <dbReference type="Pfam" id="PF13007"/>
    </source>
</evidence>
<evidence type="ECO:0000313" key="8">
    <source>
        <dbReference type="Proteomes" id="UP000001968"/>
    </source>
</evidence>
<feature type="domain" description="Transposase TnpC homeodomain" evidence="4">
    <location>
        <begin position="34"/>
        <end position="105"/>
    </location>
</feature>
<dbReference type="InterPro" id="IPR004291">
    <property type="entry name" value="Transposase_IS66_central"/>
</dbReference>
<dbReference type="Pfam" id="PF13817">
    <property type="entry name" value="DDE_Tnp_IS66_C"/>
    <property type="match status" value="1"/>
</dbReference>
<evidence type="ECO:0000313" key="6">
    <source>
        <dbReference type="EMBL" id="ABI69494.1"/>
    </source>
</evidence>
<evidence type="ECO:0000256" key="1">
    <source>
        <dbReference type="SAM" id="Coils"/>
    </source>
</evidence>
<feature type="domain" description="Transposase IS66 C-terminal" evidence="5">
    <location>
        <begin position="470"/>
        <end position="510"/>
    </location>
</feature>
<dbReference type="STRING" id="335541.Swol_2203"/>
<reference evidence="7" key="1">
    <citation type="submission" date="2006-08" db="EMBL/GenBank/DDBJ databases">
        <title>Complete sequence of Syntrophomonas wolfei subsp. wolfei str. Goettingen.</title>
        <authorList>
            <consortium name="US DOE Joint Genome Institute"/>
            <person name="Copeland A."/>
            <person name="Lucas S."/>
            <person name="Lapidus A."/>
            <person name="Barry K."/>
            <person name="Detter J.C."/>
            <person name="Glavina del Rio T."/>
            <person name="Hammon N."/>
            <person name="Israni S."/>
            <person name="Dalin E."/>
            <person name="Tice H."/>
            <person name="Pitluck S."/>
            <person name="Brettin T."/>
            <person name="Sims D."/>
            <person name="Bruce D."/>
            <person name="Han C."/>
            <person name="Tapia R."/>
            <person name="Gilna P."/>
            <person name="Schmutz J."/>
            <person name="Larimer F."/>
            <person name="Land M."/>
            <person name="Hauser L."/>
            <person name="Kyrpides N."/>
            <person name="Kim E."/>
            <person name="Boone D.R."/>
            <person name="Brockman F."/>
            <person name="Culley D."/>
            <person name="Ferry J."/>
            <person name="Gunsalus R."/>
            <person name="McInerney M.J."/>
            <person name="Morrison M."/>
            <person name="Plugge C."/>
            <person name="Rohlin L."/>
            <person name="Scholten J."/>
            <person name="Sieber J."/>
            <person name="Stams A.J.M."/>
            <person name="Richardson P."/>
        </authorList>
    </citation>
    <scope>NUCLEOTIDE SEQUENCE</scope>
    <source>
        <strain evidence="7">Goettingen G311</strain>
    </source>
</reference>
<reference evidence="8" key="2">
    <citation type="journal article" date="2010" name="Environ. Microbiol.">
        <title>The genome of Syntrophomonas wolfei: new insights into syntrophic metabolism and biohydrogen production.</title>
        <authorList>
            <person name="Sieber J.R."/>
            <person name="Sims D.R."/>
            <person name="Han C."/>
            <person name="Kim E."/>
            <person name="Lykidis A."/>
            <person name="Lapidus A.L."/>
            <person name="McDonnald E."/>
            <person name="Rohlin L."/>
            <person name="Culley D.E."/>
            <person name="Gunsalus R."/>
            <person name="McInerney M.J."/>
        </authorList>
    </citation>
    <scope>NUCLEOTIDE SEQUENCE [LARGE SCALE GENOMIC DNA]</scope>
    <source>
        <strain evidence="8">DSM 2245B / Goettingen</strain>
    </source>
</reference>
<dbReference type="InterPro" id="IPR039552">
    <property type="entry name" value="IS66_C"/>
</dbReference>
<evidence type="ECO:0000259" key="2">
    <source>
        <dbReference type="Pfam" id="PF03050"/>
    </source>
</evidence>
<name>Q0AUV2_SYNWW</name>
<dbReference type="InterPro" id="IPR024463">
    <property type="entry name" value="Transposase_TnpC_homeodom"/>
</dbReference>
<dbReference type="KEGG" id="swo:Swol_2203"/>
<dbReference type="KEGG" id="swo:Swol_2211"/>
<gene>
    <name evidence="6" type="ordered locus">Swol_2203</name>
    <name evidence="7" type="ordered locus">Swol_2211</name>
</gene>